<evidence type="ECO:0000256" key="3">
    <source>
        <dbReference type="ARBA" id="ARBA00012098"/>
    </source>
</evidence>
<feature type="active site" description="Proton acceptor" evidence="5">
    <location>
        <position position="62"/>
    </location>
</feature>
<dbReference type="Proteomes" id="UP000006512">
    <property type="component" value="Unassembled WGS sequence"/>
</dbReference>
<dbReference type="OrthoDB" id="9800680at2"/>
<dbReference type="CDD" id="cd00438">
    <property type="entry name" value="cupin_RmlC"/>
    <property type="match status" value="1"/>
</dbReference>
<evidence type="ECO:0000256" key="2">
    <source>
        <dbReference type="ARBA" id="ARBA00001997"/>
    </source>
</evidence>
<dbReference type="PANTHER" id="PTHR21047">
    <property type="entry name" value="DTDP-6-DEOXY-D-GLUCOSE-3,5 EPIMERASE"/>
    <property type="match status" value="1"/>
</dbReference>
<dbReference type="GO" id="GO:0000271">
    <property type="term" value="P:polysaccharide biosynthetic process"/>
    <property type="evidence" value="ECO:0007669"/>
    <property type="project" value="TreeGrafter"/>
</dbReference>
<dbReference type="PANTHER" id="PTHR21047:SF2">
    <property type="entry name" value="THYMIDINE DIPHOSPHO-4-KETO-RHAMNOSE 3,5-EPIMERASE"/>
    <property type="match status" value="1"/>
</dbReference>
<sequence>MRLTPTLIDGVVVVESESAADDRGSFVRTWCRDTFAAAGLDFEPIQESLSRNLKTATLRGMHIQGAPFGEQKLVRCLRGRIFDVAVDLRPDSASYCRWFGLELDESRDAALFLPRGVAHGFITLSDDAWVHYMIDTAYAPGHAGGVRWDDPAFGIAWPTEPVVISDRDRNWPDHV</sequence>
<dbReference type="GO" id="GO:0019305">
    <property type="term" value="P:dTDP-rhamnose biosynthetic process"/>
    <property type="evidence" value="ECO:0007669"/>
    <property type="project" value="UniProtKB-UniRule"/>
</dbReference>
<comment type="catalytic activity">
    <reaction evidence="1 7">
        <text>dTDP-4-dehydro-6-deoxy-alpha-D-glucose = dTDP-4-dehydro-beta-L-rhamnose</text>
        <dbReference type="Rhea" id="RHEA:16969"/>
        <dbReference type="ChEBI" id="CHEBI:57649"/>
        <dbReference type="ChEBI" id="CHEBI:62830"/>
        <dbReference type="EC" id="5.1.3.13"/>
    </reaction>
</comment>
<comment type="subunit">
    <text evidence="7">Homodimer.</text>
</comment>
<dbReference type="Pfam" id="PF00908">
    <property type="entry name" value="dTDP_sugar_isom"/>
    <property type="match status" value="1"/>
</dbReference>
<evidence type="ECO:0000313" key="9">
    <source>
        <dbReference type="Proteomes" id="UP000006512"/>
    </source>
</evidence>
<comment type="function">
    <text evidence="2 7">Catalyzes the epimerization of the C3' and C5'positions of dTDP-6-deoxy-D-xylo-4-hexulose, forming dTDP-6-deoxy-L-lyxo-4-hexulose.</text>
</comment>
<name>F4QRR0_9CAUL</name>
<dbReference type="Gene3D" id="2.60.120.10">
    <property type="entry name" value="Jelly Rolls"/>
    <property type="match status" value="1"/>
</dbReference>
<dbReference type="UniPathway" id="UPA00124"/>
<dbReference type="GO" id="GO:0008830">
    <property type="term" value="F:dTDP-4-dehydrorhamnose 3,5-epimerase activity"/>
    <property type="evidence" value="ECO:0007669"/>
    <property type="project" value="UniProtKB-UniRule"/>
</dbReference>
<dbReference type="eggNOG" id="COG1898">
    <property type="taxonomic scope" value="Bacteria"/>
</dbReference>
<organism evidence="8 9">
    <name type="scientific">Asticcacaulis biprosthecium C19</name>
    <dbReference type="NCBI Taxonomy" id="715226"/>
    <lineage>
        <taxon>Bacteria</taxon>
        <taxon>Pseudomonadati</taxon>
        <taxon>Pseudomonadota</taxon>
        <taxon>Alphaproteobacteria</taxon>
        <taxon>Caulobacterales</taxon>
        <taxon>Caulobacteraceae</taxon>
        <taxon>Asticcacaulis</taxon>
    </lineage>
</organism>
<protein>
    <recommendedName>
        <fullName evidence="4 7">dTDP-4-dehydrorhamnose 3,5-epimerase</fullName>
        <ecNumber evidence="3 7">5.1.3.13</ecNumber>
    </recommendedName>
    <alternativeName>
        <fullName evidence="7">Thymidine diphospho-4-keto-rhamnose 3,5-epimerase</fullName>
    </alternativeName>
</protein>
<dbReference type="GO" id="GO:0005829">
    <property type="term" value="C:cytosol"/>
    <property type="evidence" value="ECO:0007669"/>
    <property type="project" value="TreeGrafter"/>
</dbReference>
<evidence type="ECO:0000256" key="7">
    <source>
        <dbReference type="RuleBase" id="RU364069"/>
    </source>
</evidence>
<dbReference type="EMBL" id="GL883080">
    <property type="protein sequence ID" value="EGF89430.1"/>
    <property type="molecule type" value="Genomic_DNA"/>
</dbReference>
<dbReference type="InterPro" id="IPR011051">
    <property type="entry name" value="RmlC_Cupin_sf"/>
</dbReference>
<evidence type="ECO:0000256" key="5">
    <source>
        <dbReference type="PIRSR" id="PIRSR600888-1"/>
    </source>
</evidence>
<feature type="active site" description="Proton donor" evidence="5">
    <location>
        <position position="132"/>
    </location>
</feature>
<comment type="similarity">
    <text evidence="7">Belongs to the dTDP-4-dehydrorhamnose 3,5-epimerase family.</text>
</comment>
<dbReference type="RefSeq" id="WP_006274625.1">
    <property type="nucleotide sequence ID" value="NZ_GL883080.1"/>
</dbReference>
<reference evidence="9" key="1">
    <citation type="submission" date="2011-03" db="EMBL/GenBank/DDBJ databases">
        <title>Draft genome sequence of Brevundimonas diminuta.</title>
        <authorList>
            <person name="Brown P.J.B."/>
            <person name="Buechlein A."/>
            <person name="Hemmerich C."/>
            <person name="Brun Y.V."/>
        </authorList>
    </citation>
    <scope>NUCLEOTIDE SEQUENCE [LARGE SCALE GENOMIC DNA]</scope>
    <source>
        <strain evidence="9">C19</strain>
    </source>
</reference>
<gene>
    <name evidence="8" type="ORF">ABI_38440</name>
</gene>
<dbReference type="SUPFAM" id="SSF51182">
    <property type="entry name" value="RmlC-like cupins"/>
    <property type="match status" value="1"/>
</dbReference>
<keyword evidence="7 8" id="KW-0413">Isomerase</keyword>
<dbReference type="InterPro" id="IPR014710">
    <property type="entry name" value="RmlC-like_jellyroll"/>
</dbReference>
<dbReference type="HOGENOM" id="CLU_090940_1_0_5"/>
<comment type="pathway">
    <text evidence="7">Carbohydrate biosynthesis; dTDP-L-rhamnose biosynthesis.</text>
</comment>
<keyword evidence="9" id="KW-1185">Reference proteome</keyword>
<proteinExistence type="inferred from homology"/>
<evidence type="ECO:0000256" key="6">
    <source>
        <dbReference type="PIRSR" id="PIRSR600888-3"/>
    </source>
</evidence>
<dbReference type="InterPro" id="IPR000888">
    <property type="entry name" value="RmlC-like"/>
</dbReference>
<evidence type="ECO:0000256" key="1">
    <source>
        <dbReference type="ARBA" id="ARBA00001298"/>
    </source>
</evidence>
<evidence type="ECO:0000256" key="4">
    <source>
        <dbReference type="ARBA" id="ARBA00019595"/>
    </source>
</evidence>
<evidence type="ECO:0000313" key="8">
    <source>
        <dbReference type="EMBL" id="EGF89430.1"/>
    </source>
</evidence>
<dbReference type="EC" id="5.1.3.13" evidence="3 7"/>
<dbReference type="STRING" id="715226.ABI_38440"/>
<feature type="site" description="Participates in a stacking interaction with the thymidine ring of dTDP-4-oxo-6-deoxyglucose" evidence="6">
    <location>
        <position position="138"/>
    </location>
</feature>
<accession>F4QRR0</accession>
<dbReference type="AlphaFoldDB" id="F4QRR0"/>
<dbReference type="NCBIfam" id="TIGR01221">
    <property type="entry name" value="rmlC"/>
    <property type="match status" value="1"/>
</dbReference>